<evidence type="ECO:0000256" key="1">
    <source>
        <dbReference type="ARBA" id="ARBA00006484"/>
    </source>
</evidence>
<dbReference type="SMART" id="SM00822">
    <property type="entry name" value="PKS_KR"/>
    <property type="match status" value="1"/>
</dbReference>
<dbReference type="RefSeq" id="WP_145731835.1">
    <property type="nucleotide sequence ID" value="NZ_VITR01000005.1"/>
</dbReference>
<gene>
    <name evidence="5" type="ORF">FBZ90_105291</name>
</gene>
<dbReference type="InterPro" id="IPR002347">
    <property type="entry name" value="SDR_fam"/>
</dbReference>
<dbReference type="SUPFAM" id="SSF51735">
    <property type="entry name" value="NAD(P)-binding Rossmann-fold domains"/>
    <property type="match status" value="1"/>
</dbReference>
<dbReference type="AlphaFoldDB" id="A0A560HAW2"/>
<comment type="similarity">
    <text evidence="1 3">Belongs to the short-chain dehydrogenases/reductases (SDR) family.</text>
</comment>
<comment type="caution">
    <text evidence="5">The sequence shown here is derived from an EMBL/GenBank/DDBJ whole genome shotgun (WGS) entry which is preliminary data.</text>
</comment>
<proteinExistence type="inferred from homology"/>
<evidence type="ECO:0000313" key="5">
    <source>
        <dbReference type="EMBL" id="TWB43478.1"/>
    </source>
</evidence>
<evidence type="ECO:0000256" key="3">
    <source>
        <dbReference type="RuleBase" id="RU000363"/>
    </source>
</evidence>
<evidence type="ECO:0000313" key="6">
    <source>
        <dbReference type="Proteomes" id="UP000315751"/>
    </source>
</evidence>
<dbReference type="PROSITE" id="PS00061">
    <property type="entry name" value="ADH_SHORT"/>
    <property type="match status" value="1"/>
</dbReference>
<sequence>MASDTPTTDAPKVWFITGISRGFGRELARAVLDQGQVVIGTTRDGQGDLPHHERLHVLPLDVTDAAQVREAVTNAHALHGRLDVVVNNAGYGLLGAVEDAETTATRQMFEVNFFGALAVMQAALPLMRAQRSGHIVNITSIAGLAPGVGSGLYAASKFALEGVSLSLAQEVAPLGIGVTLVEPGAFRTDFLTDQSLRVTGGGIADYATTAGAAVARLQAQNGQQPGDPARGARAIVAAVLSPNPPRHLVLGTDAWNRVQARQQAFAANLAEWRAVTLGTDFPA</sequence>
<dbReference type="InterPro" id="IPR020904">
    <property type="entry name" value="Sc_DH/Rdtase_CS"/>
</dbReference>
<dbReference type="CDD" id="cd05374">
    <property type="entry name" value="17beta-HSD-like_SDR_c"/>
    <property type="match status" value="1"/>
</dbReference>
<feature type="domain" description="Ketoreductase" evidence="4">
    <location>
        <begin position="12"/>
        <end position="184"/>
    </location>
</feature>
<dbReference type="OrthoDB" id="8477999at2"/>
<evidence type="ECO:0000259" key="4">
    <source>
        <dbReference type="SMART" id="SM00822"/>
    </source>
</evidence>
<dbReference type="Gene3D" id="3.40.50.720">
    <property type="entry name" value="NAD(P)-binding Rossmann-like Domain"/>
    <property type="match status" value="1"/>
</dbReference>
<dbReference type="PRINTS" id="PR00081">
    <property type="entry name" value="GDHRDH"/>
</dbReference>
<dbReference type="InterPro" id="IPR036291">
    <property type="entry name" value="NAD(P)-bd_dom_sf"/>
</dbReference>
<dbReference type="PANTHER" id="PTHR43976">
    <property type="entry name" value="SHORT CHAIN DEHYDROGENASE"/>
    <property type="match status" value="1"/>
</dbReference>
<dbReference type="PANTHER" id="PTHR43976:SF16">
    <property type="entry name" value="SHORT-CHAIN DEHYDROGENASE_REDUCTASE FAMILY PROTEIN"/>
    <property type="match status" value="1"/>
</dbReference>
<dbReference type="Proteomes" id="UP000315751">
    <property type="component" value="Unassembled WGS sequence"/>
</dbReference>
<dbReference type="InterPro" id="IPR051911">
    <property type="entry name" value="SDR_oxidoreductase"/>
</dbReference>
<dbReference type="EMBL" id="VITR01000005">
    <property type="protein sequence ID" value="TWB43478.1"/>
    <property type="molecule type" value="Genomic_DNA"/>
</dbReference>
<protein>
    <submittedName>
        <fullName evidence="5">NADP-dependent 3-hydroxy acid dehydrogenase YdfG</fullName>
    </submittedName>
</protein>
<dbReference type="NCBIfam" id="NF004824">
    <property type="entry name" value="PRK06180.1"/>
    <property type="match status" value="1"/>
</dbReference>
<accession>A0A560HAW2</accession>
<keyword evidence="6" id="KW-1185">Reference proteome</keyword>
<keyword evidence="2" id="KW-0560">Oxidoreductase</keyword>
<organism evidence="5 6">
    <name type="scientific">Nitrospirillum amazonense</name>
    <dbReference type="NCBI Taxonomy" id="28077"/>
    <lineage>
        <taxon>Bacteria</taxon>
        <taxon>Pseudomonadati</taxon>
        <taxon>Pseudomonadota</taxon>
        <taxon>Alphaproteobacteria</taxon>
        <taxon>Rhodospirillales</taxon>
        <taxon>Azospirillaceae</taxon>
        <taxon>Nitrospirillum</taxon>
    </lineage>
</organism>
<name>A0A560HAW2_9PROT</name>
<dbReference type="GO" id="GO:0016491">
    <property type="term" value="F:oxidoreductase activity"/>
    <property type="evidence" value="ECO:0007669"/>
    <property type="project" value="UniProtKB-KW"/>
</dbReference>
<evidence type="ECO:0000256" key="2">
    <source>
        <dbReference type="ARBA" id="ARBA00023002"/>
    </source>
</evidence>
<dbReference type="InterPro" id="IPR057326">
    <property type="entry name" value="KR_dom"/>
</dbReference>
<dbReference type="PRINTS" id="PR00080">
    <property type="entry name" value="SDRFAMILY"/>
</dbReference>
<reference evidence="5 6" key="1">
    <citation type="submission" date="2019-06" db="EMBL/GenBank/DDBJ databases">
        <title>Genomic Encyclopedia of Type Strains, Phase IV (KMG-V): Genome sequencing to study the core and pangenomes of soil and plant-associated prokaryotes.</title>
        <authorList>
            <person name="Whitman W."/>
        </authorList>
    </citation>
    <scope>NUCLEOTIDE SEQUENCE [LARGE SCALE GENOMIC DNA]</scope>
    <source>
        <strain evidence="5 6">BR 11622</strain>
    </source>
</reference>
<dbReference type="Pfam" id="PF00106">
    <property type="entry name" value="adh_short"/>
    <property type="match status" value="1"/>
</dbReference>